<name>A0ABR3G9W2_9PEZI</name>
<dbReference type="Pfam" id="PF24883">
    <property type="entry name" value="NPHP3_N"/>
    <property type="match status" value="1"/>
</dbReference>
<gene>
    <name evidence="3" type="ORF">Q9L58_008374</name>
</gene>
<dbReference type="PANTHER" id="PTHR10039">
    <property type="entry name" value="AMELOGENIN"/>
    <property type="match status" value="1"/>
</dbReference>
<evidence type="ECO:0000256" key="1">
    <source>
        <dbReference type="ARBA" id="ARBA00022737"/>
    </source>
</evidence>
<accession>A0ABR3G9W2</accession>
<evidence type="ECO:0000313" key="3">
    <source>
        <dbReference type="EMBL" id="KAL0632743.1"/>
    </source>
</evidence>
<dbReference type="InterPro" id="IPR056884">
    <property type="entry name" value="NPHP3-like_N"/>
</dbReference>
<evidence type="ECO:0000313" key="4">
    <source>
        <dbReference type="Proteomes" id="UP001447188"/>
    </source>
</evidence>
<reference evidence="3 4" key="1">
    <citation type="submission" date="2024-02" db="EMBL/GenBank/DDBJ databases">
        <title>Discinaceae phylogenomics.</title>
        <authorList>
            <person name="Dirks A.C."/>
            <person name="James T.Y."/>
        </authorList>
    </citation>
    <scope>NUCLEOTIDE SEQUENCE [LARGE SCALE GENOMIC DNA]</scope>
    <source>
        <strain evidence="3 4">ACD0624</strain>
    </source>
</reference>
<dbReference type="EMBL" id="JBBBZM010000153">
    <property type="protein sequence ID" value="KAL0632743.1"/>
    <property type="molecule type" value="Genomic_DNA"/>
</dbReference>
<dbReference type="Proteomes" id="UP001447188">
    <property type="component" value="Unassembled WGS sequence"/>
</dbReference>
<comment type="caution">
    <text evidence="3">The sequence shown here is derived from an EMBL/GenBank/DDBJ whole genome shotgun (WGS) entry which is preliminary data.</text>
</comment>
<keyword evidence="4" id="KW-1185">Reference proteome</keyword>
<dbReference type="PANTHER" id="PTHR10039:SF14">
    <property type="entry name" value="NACHT DOMAIN-CONTAINING PROTEIN"/>
    <property type="match status" value="1"/>
</dbReference>
<evidence type="ECO:0000259" key="2">
    <source>
        <dbReference type="Pfam" id="PF24883"/>
    </source>
</evidence>
<keyword evidence="1" id="KW-0677">Repeat</keyword>
<protein>
    <recommendedName>
        <fullName evidence="2">Nephrocystin 3-like N-terminal domain-containing protein</fullName>
    </recommendedName>
</protein>
<organism evidence="3 4">
    <name type="scientific">Discina gigas</name>
    <dbReference type="NCBI Taxonomy" id="1032678"/>
    <lineage>
        <taxon>Eukaryota</taxon>
        <taxon>Fungi</taxon>
        <taxon>Dikarya</taxon>
        <taxon>Ascomycota</taxon>
        <taxon>Pezizomycotina</taxon>
        <taxon>Pezizomycetes</taxon>
        <taxon>Pezizales</taxon>
        <taxon>Discinaceae</taxon>
        <taxon>Discina</taxon>
    </lineage>
</organism>
<sequence length="176" mass="20615">MGENLPRFRRFESVFSYSDQIQNVISLIYGDIMDFYGHALKFFRRSALKIMWSLTWTTSFRSQFRLILDNLQRHQILVDNEVHAEDIVQSHIARQEALVQFLEIQATERKKSKVALFNLLEPADTSTEDDKYQKAISKNPNTGNWLLETKEMKEWIHGKGKFIWLTGKPGAGERFS</sequence>
<proteinExistence type="predicted"/>
<feature type="domain" description="Nephrocystin 3-like N-terminal" evidence="2">
    <location>
        <begin position="141"/>
        <end position="172"/>
    </location>
</feature>